<keyword evidence="2" id="KW-1185">Reference proteome</keyword>
<reference evidence="1 2" key="1">
    <citation type="submission" date="2020-06" db="EMBL/GenBank/DDBJ databases">
        <authorList>
            <person name="Criscuolo A."/>
        </authorList>
    </citation>
    <scope>NUCLEOTIDE SEQUENCE [LARGE SCALE GENOMIC DNA]</scope>
    <source>
        <strain evidence="2">CIP 111411</strain>
    </source>
</reference>
<accession>A0A6V6Z581</accession>
<evidence type="ECO:0000313" key="2">
    <source>
        <dbReference type="Proteomes" id="UP000530060"/>
    </source>
</evidence>
<proteinExistence type="predicted"/>
<dbReference type="Proteomes" id="UP000530060">
    <property type="component" value="Unassembled WGS sequence"/>
</dbReference>
<organism evidence="1 2">
    <name type="scientific">Flavobacterium salmonis</name>
    <dbReference type="NCBI Taxonomy" id="2654844"/>
    <lineage>
        <taxon>Bacteria</taxon>
        <taxon>Pseudomonadati</taxon>
        <taxon>Bacteroidota</taxon>
        <taxon>Flavobacteriia</taxon>
        <taxon>Flavobacteriales</taxon>
        <taxon>Flavobacteriaceae</taxon>
        <taxon>Flavobacterium</taxon>
    </lineage>
</organism>
<dbReference type="RefSeq" id="WP_180909753.1">
    <property type="nucleotide sequence ID" value="NZ_CAIJDP010000079.1"/>
</dbReference>
<dbReference type="EMBL" id="CAIJDP010000079">
    <property type="protein sequence ID" value="CAD0006729.1"/>
    <property type="molecule type" value="Genomic_DNA"/>
</dbReference>
<protein>
    <recommendedName>
        <fullName evidence="3">HNH endonuclease</fullName>
    </recommendedName>
</protein>
<comment type="caution">
    <text evidence="1">The sequence shown here is derived from an EMBL/GenBank/DDBJ whole genome shotgun (WGS) entry which is preliminary data.</text>
</comment>
<gene>
    <name evidence="1" type="ORF">FLAT13_03458</name>
</gene>
<evidence type="ECO:0008006" key="3">
    <source>
        <dbReference type="Google" id="ProtNLM"/>
    </source>
</evidence>
<name>A0A6V6Z581_9FLAO</name>
<evidence type="ECO:0000313" key="1">
    <source>
        <dbReference type="EMBL" id="CAD0006729.1"/>
    </source>
</evidence>
<sequence length="258" mass="30582">MNEIDSKFKHLRVNLRRFGVEIAEDVFYRFHPITIKAKDEICVFCLSTTKITKEHVLPKWVFEKNTNITFISSTNKQIQTYNKAVVPTCAICNNSILAPIESEMIKIFKKSETLNLFSDEDLYNIIRWCEILDYKLQVYECRKVYLKYANTEYDPLWGILPLAHMRHFMELNPLKAFSFLRNSQRRITVKSKINRLNSIVLFNTAKPHFNFFNKPNEYIFVSFPMNNFALFYFLRKVHTDLDKVGEEAIYIIGKVMET</sequence>
<dbReference type="AlphaFoldDB" id="A0A6V6Z581"/>